<comment type="caution">
    <text evidence="2">The sequence shown here is derived from an EMBL/GenBank/DDBJ whole genome shotgun (WGS) entry which is preliminary data.</text>
</comment>
<dbReference type="AlphaFoldDB" id="A0A9P5YCE2"/>
<gene>
    <name evidence="2" type="ORF">BDZ94DRAFT_1158833</name>
</gene>
<dbReference type="Proteomes" id="UP000807353">
    <property type="component" value="Unassembled WGS sequence"/>
</dbReference>
<sequence length="234" mass="26560">MILTLSNASPLNSLYLARDGRVQFKVETKIASSSKTSTRISKVSCAGLRPKVAGTGDCDSEIVGPKDVFTHMADIEYNAQLSPVLRYQGRDINTEDYFRRETWGECGRHRIFTGPDGREYRWLMSTCTPELIVNDKAKTLAARFNRPDRGSATKSQQASLKIFPPGEFMVETILVTLLYIEMEQVRHRKRMVHTSVFKRHLLESGISKPRSMARKNLELKSRQLNATMRLCSSL</sequence>
<dbReference type="InterPro" id="IPR046528">
    <property type="entry name" value="DUF6593"/>
</dbReference>
<proteinExistence type="predicted"/>
<evidence type="ECO:0000313" key="3">
    <source>
        <dbReference type="Proteomes" id="UP000807353"/>
    </source>
</evidence>
<evidence type="ECO:0000259" key="1">
    <source>
        <dbReference type="Pfam" id="PF20236"/>
    </source>
</evidence>
<dbReference type="EMBL" id="MU150243">
    <property type="protein sequence ID" value="KAF9466197.1"/>
    <property type="molecule type" value="Genomic_DNA"/>
</dbReference>
<dbReference type="Pfam" id="PF20236">
    <property type="entry name" value="DUF6593"/>
    <property type="match status" value="1"/>
</dbReference>
<dbReference type="OrthoDB" id="3360976at2759"/>
<keyword evidence="3" id="KW-1185">Reference proteome</keyword>
<name>A0A9P5YCE2_9AGAR</name>
<protein>
    <recommendedName>
        <fullName evidence="1">DUF6593 domain-containing protein</fullName>
    </recommendedName>
</protein>
<organism evidence="2 3">
    <name type="scientific">Collybia nuda</name>
    <dbReference type="NCBI Taxonomy" id="64659"/>
    <lineage>
        <taxon>Eukaryota</taxon>
        <taxon>Fungi</taxon>
        <taxon>Dikarya</taxon>
        <taxon>Basidiomycota</taxon>
        <taxon>Agaricomycotina</taxon>
        <taxon>Agaricomycetes</taxon>
        <taxon>Agaricomycetidae</taxon>
        <taxon>Agaricales</taxon>
        <taxon>Tricholomatineae</taxon>
        <taxon>Clitocybaceae</taxon>
        <taxon>Collybia</taxon>
    </lineage>
</organism>
<reference evidence="2" key="1">
    <citation type="submission" date="2020-11" db="EMBL/GenBank/DDBJ databases">
        <authorList>
            <consortium name="DOE Joint Genome Institute"/>
            <person name="Ahrendt S."/>
            <person name="Riley R."/>
            <person name="Andreopoulos W."/>
            <person name="Labutti K."/>
            <person name="Pangilinan J."/>
            <person name="Ruiz-Duenas F.J."/>
            <person name="Barrasa J.M."/>
            <person name="Sanchez-Garcia M."/>
            <person name="Camarero S."/>
            <person name="Miyauchi S."/>
            <person name="Serrano A."/>
            <person name="Linde D."/>
            <person name="Babiker R."/>
            <person name="Drula E."/>
            <person name="Ayuso-Fernandez I."/>
            <person name="Pacheco R."/>
            <person name="Padilla G."/>
            <person name="Ferreira P."/>
            <person name="Barriuso J."/>
            <person name="Kellner H."/>
            <person name="Castanera R."/>
            <person name="Alfaro M."/>
            <person name="Ramirez L."/>
            <person name="Pisabarro A.G."/>
            <person name="Kuo A."/>
            <person name="Tritt A."/>
            <person name="Lipzen A."/>
            <person name="He G."/>
            <person name="Yan M."/>
            <person name="Ng V."/>
            <person name="Cullen D."/>
            <person name="Martin F."/>
            <person name="Rosso M.-N."/>
            <person name="Henrissat B."/>
            <person name="Hibbett D."/>
            <person name="Martinez A.T."/>
            <person name="Grigoriev I.V."/>
        </authorList>
    </citation>
    <scope>NUCLEOTIDE SEQUENCE</scope>
    <source>
        <strain evidence="2">CBS 247.69</strain>
    </source>
</reference>
<evidence type="ECO:0000313" key="2">
    <source>
        <dbReference type="EMBL" id="KAF9466197.1"/>
    </source>
</evidence>
<accession>A0A9P5YCE2</accession>
<feature type="domain" description="DUF6593" evidence="1">
    <location>
        <begin position="9"/>
        <end position="183"/>
    </location>
</feature>